<feature type="compositionally biased region" description="Basic and acidic residues" evidence="1">
    <location>
        <begin position="1"/>
        <end position="12"/>
    </location>
</feature>
<feature type="transmembrane region" description="Helical" evidence="2">
    <location>
        <begin position="458"/>
        <end position="477"/>
    </location>
</feature>
<keyword evidence="2" id="KW-0472">Membrane</keyword>
<feature type="transmembrane region" description="Helical" evidence="2">
    <location>
        <begin position="515"/>
        <end position="535"/>
    </location>
</feature>
<dbReference type="Proteomes" id="UP000832097">
    <property type="component" value="Chromosome"/>
</dbReference>
<organism evidence="3 4">
    <name type="scientific">Agromyces larvae</name>
    <dbReference type="NCBI Taxonomy" id="2929802"/>
    <lineage>
        <taxon>Bacteria</taxon>
        <taxon>Bacillati</taxon>
        <taxon>Actinomycetota</taxon>
        <taxon>Actinomycetes</taxon>
        <taxon>Micrococcales</taxon>
        <taxon>Microbacteriaceae</taxon>
        <taxon>Agromyces</taxon>
    </lineage>
</organism>
<sequence length="549" mass="58332">MERPRLERRPERPVGPGRVSAPASPIPAAQTSRTVPFGAVTPALIAQLQATAGNASVVAMPVVQRQPVEQQIIDALDKADPVAGVGDFPTAFRLLNGLSMPDLLNTLFRLSGSGRTELLRANLDRATGVNLPRLRLAFDAHTHKRSGAPAAAFLTRHPDASATVPLDQLNDIGRFLDPAWAPLVPLELIPSLSDEELGSEYARALDGDPRRLTLVEDELGRRAGGIGGWGMTAFGSPPAAGTAGETAVTPEVAVKILENYSKGEPPFRPELGKGGASWFVTEGNPYVGIGSDKTVNVSAQLGPTKGSLTFHEADLLEIFTAEREATKVEAEAEFRRRHRIPPEKPLSSRLLKQLERTNGFRDKFAEARMWDRVGQRVAASSSKVGEVVLQNSRFSTSGNGKFLVVADPAKIKLRGGPQAVIAQLEAQGLKAEPVLVEAAEAAASSLKWAGRVRTVLRVGGRVMIVVAVAADIIKIYYAQDRQKAVFESVGGWAGATAGAAAFSAMWAPADVAGPWAWAAHGAGALVAGGIGYWVGAEITRTVYELVIEQ</sequence>
<feature type="transmembrane region" description="Helical" evidence="2">
    <location>
        <begin position="489"/>
        <end position="509"/>
    </location>
</feature>
<evidence type="ECO:0000256" key="1">
    <source>
        <dbReference type="SAM" id="MobiDB-lite"/>
    </source>
</evidence>
<name>A0ABY4BUV9_9MICO</name>
<gene>
    <name evidence="3" type="ORF">MTO99_12455</name>
</gene>
<evidence type="ECO:0000313" key="3">
    <source>
        <dbReference type="EMBL" id="UOE42998.1"/>
    </source>
</evidence>
<keyword evidence="4" id="KW-1185">Reference proteome</keyword>
<feature type="region of interest" description="Disordered" evidence="1">
    <location>
        <begin position="1"/>
        <end position="29"/>
    </location>
</feature>
<dbReference type="EMBL" id="CP094528">
    <property type="protein sequence ID" value="UOE42998.1"/>
    <property type="molecule type" value="Genomic_DNA"/>
</dbReference>
<reference evidence="3 4" key="1">
    <citation type="submission" date="2022-03" db="EMBL/GenBank/DDBJ databases">
        <title>Mucilaginibacter sp. isolated from the gut of Protaetia brevitarsis seulensis larvae.</title>
        <authorList>
            <person name="Won M."/>
            <person name="Kim S.-J."/>
            <person name="Kwon S.-W."/>
        </authorList>
    </citation>
    <scope>NUCLEOTIDE SEQUENCE [LARGE SCALE GENOMIC DNA]</scope>
    <source>
        <strain evidence="3 4">CFWR-12</strain>
    </source>
</reference>
<keyword evidence="2" id="KW-0812">Transmembrane</keyword>
<evidence type="ECO:0000256" key="2">
    <source>
        <dbReference type="SAM" id="Phobius"/>
    </source>
</evidence>
<keyword evidence="2" id="KW-1133">Transmembrane helix</keyword>
<accession>A0ABY4BUV9</accession>
<evidence type="ECO:0000313" key="4">
    <source>
        <dbReference type="Proteomes" id="UP000832097"/>
    </source>
</evidence>
<proteinExistence type="predicted"/>
<protein>
    <submittedName>
        <fullName evidence="3">Uncharacterized protein</fullName>
    </submittedName>
</protein>
<dbReference type="RefSeq" id="WP_243553962.1">
    <property type="nucleotide sequence ID" value="NZ_CP094528.1"/>
</dbReference>